<name>A0A502C755_9SPHN</name>
<reference evidence="1 2" key="1">
    <citation type="journal article" date="2019" name="Environ. Microbiol.">
        <title>Species interactions and distinct microbial communities in high Arctic permafrost affected cryosols are associated with the CH4 and CO2 gas fluxes.</title>
        <authorList>
            <person name="Altshuler I."/>
            <person name="Hamel J."/>
            <person name="Turney S."/>
            <person name="Magnuson E."/>
            <person name="Levesque R."/>
            <person name="Greer C."/>
            <person name="Whyte L.G."/>
        </authorList>
    </citation>
    <scope>NUCLEOTIDE SEQUENCE [LARGE SCALE GENOMIC DNA]</scope>
    <source>
        <strain evidence="1 2">S5.1</strain>
    </source>
</reference>
<dbReference type="AlphaFoldDB" id="A0A502C755"/>
<dbReference type="OrthoDB" id="7582741at2"/>
<gene>
    <name evidence="1" type="ORF">EAH84_13970</name>
</gene>
<organism evidence="1 2">
    <name type="scientific">Sphingomonas oligophenolica</name>
    <dbReference type="NCBI Taxonomy" id="301154"/>
    <lineage>
        <taxon>Bacteria</taxon>
        <taxon>Pseudomonadati</taxon>
        <taxon>Pseudomonadota</taxon>
        <taxon>Alphaproteobacteria</taxon>
        <taxon>Sphingomonadales</taxon>
        <taxon>Sphingomonadaceae</taxon>
        <taxon>Sphingomonas</taxon>
    </lineage>
</organism>
<dbReference type="Proteomes" id="UP000318413">
    <property type="component" value="Unassembled WGS sequence"/>
</dbReference>
<dbReference type="PROSITE" id="PS51257">
    <property type="entry name" value="PROKAR_LIPOPROTEIN"/>
    <property type="match status" value="1"/>
</dbReference>
<evidence type="ECO:0000313" key="2">
    <source>
        <dbReference type="Proteomes" id="UP000318413"/>
    </source>
</evidence>
<protein>
    <submittedName>
        <fullName evidence="1">Uncharacterized protein</fullName>
    </submittedName>
</protein>
<dbReference type="RefSeq" id="WP_140872618.1">
    <property type="nucleotide sequence ID" value="NZ_RCZK01000015.1"/>
</dbReference>
<dbReference type="EMBL" id="RCZK01000015">
    <property type="protein sequence ID" value="TPG08474.1"/>
    <property type="molecule type" value="Genomic_DNA"/>
</dbReference>
<keyword evidence="2" id="KW-1185">Reference proteome</keyword>
<accession>A0A502C755</accession>
<evidence type="ECO:0000313" key="1">
    <source>
        <dbReference type="EMBL" id="TPG08474.1"/>
    </source>
</evidence>
<proteinExistence type="predicted"/>
<sequence length="169" mass="17891">MSRLTLPFASPILLLVLISGCARHDRGYPSLLPRPVEALGFAEPETEQPDVSPDPALDAKIAEQRQSLARVAKGFTDAAATAEAAAGRAKGRAVGTDAWLDAQSRLAELDDWRAQASALVTDIDQMIADRAAALAPIYPPLATLRDQAVAEATRQGQAITRIEAMVPPA</sequence>
<comment type="caution">
    <text evidence="1">The sequence shown here is derived from an EMBL/GenBank/DDBJ whole genome shotgun (WGS) entry which is preliminary data.</text>
</comment>